<dbReference type="InterPro" id="IPR011711">
    <property type="entry name" value="GntR_C"/>
</dbReference>
<dbReference type="Proteomes" id="UP000199529">
    <property type="component" value="Unassembled WGS sequence"/>
</dbReference>
<protein>
    <submittedName>
        <fullName evidence="5">DNA-binding transcriptional regulator, FadR family</fullName>
    </submittedName>
</protein>
<dbReference type="PANTHER" id="PTHR43537:SF5">
    <property type="entry name" value="UXU OPERON TRANSCRIPTIONAL REGULATOR"/>
    <property type="match status" value="1"/>
</dbReference>
<dbReference type="CDD" id="cd07377">
    <property type="entry name" value="WHTH_GntR"/>
    <property type="match status" value="1"/>
</dbReference>
<dbReference type="InterPro" id="IPR000524">
    <property type="entry name" value="Tscrpt_reg_HTH_GntR"/>
</dbReference>
<evidence type="ECO:0000313" key="6">
    <source>
        <dbReference type="Proteomes" id="UP000199529"/>
    </source>
</evidence>
<keyword evidence="2 5" id="KW-0238">DNA-binding</keyword>
<proteinExistence type="predicted"/>
<dbReference type="SUPFAM" id="SSF46785">
    <property type="entry name" value="Winged helix' DNA-binding domain"/>
    <property type="match status" value="1"/>
</dbReference>
<organism evidence="5 6">
    <name type="scientific">Saccharopolyspora shandongensis</name>
    <dbReference type="NCBI Taxonomy" id="418495"/>
    <lineage>
        <taxon>Bacteria</taxon>
        <taxon>Bacillati</taxon>
        <taxon>Actinomycetota</taxon>
        <taxon>Actinomycetes</taxon>
        <taxon>Pseudonocardiales</taxon>
        <taxon>Pseudonocardiaceae</taxon>
        <taxon>Saccharopolyspora</taxon>
    </lineage>
</organism>
<reference evidence="6" key="1">
    <citation type="submission" date="2016-10" db="EMBL/GenBank/DDBJ databases">
        <authorList>
            <person name="Varghese N."/>
            <person name="Submissions S."/>
        </authorList>
    </citation>
    <scope>NUCLEOTIDE SEQUENCE [LARGE SCALE GENOMIC DNA]</scope>
    <source>
        <strain evidence="6">CGMCC 4.3530</strain>
    </source>
</reference>
<gene>
    <name evidence="5" type="ORF">SAMN05216215_102828</name>
</gene>
<feature type="domain" description="HTH gntR-type" evidence="4">
    <location>
        <begin position="15"/>
        <end position="85"/>
    </location>
</feature>
<dbReference type="InterPro" id="IPR036388">
    <property type="entry name" value="WH-like_DNA-bd_sf"/>
</dbReference>
<dbReference type="InterPro" id="IPR036390">
    <property type="entry name" value="WH_DNA-bd_sf"/>
</dbReference>
<dbReference type="Gene3D" id="1.20.120.530">
    <property type="entry name" value="GntR ligand-binding domain-like"/>
    <property type="match status" value="1"/>
</dbReference>
<dbReference type="SUPFAM" id="SSF48008">
    <property type="entry name" value="GntR ligand-binding domain-like"/>
    <property type="match status" value="1"/>
</dbReference>
<dbReference type="SMART" id="SM00345">
    <property type="entry name" value="HTH_GNTR"/>
    <property type="match status" value="1"/>
</dbReference>
<dbReference type="Gene3D" id="1.10.10.10">
    <property type="entry name" value="Winged helix-like DNA-binding domain superfamily/Winged helix DNA-binding domain"/>
    <property type="match status" value="1"/>
</dbReference>
<dbReference type="Pfam" id="PF07729">
    <property type="entry name" value="FCD"/>
    <property type="match status" value="1"/>
</dbReference>
<dbReference type="InterPro" id="IPR008920">
    <property type="entry name" value="TF_FadR/GntR_C"/>
</dbReference>
<dbReference type="OrthoDB" id="9784718at2"/>
<evidence type="ECO:0000256" key="1">
    <source>
        <dbReference type="ARBA" id="ARBA00023015"/>
    </source>
</evidence>
<evidence type="ECO:0000256" key="3">
    <source>
        <dbReference type="ARBA" id="ARBA00023163"/>
    </source>
</evidence>
<keyword evidence="6" id="KW-1185">Reference proteome</keyword>
<accession>A0A1H3KHE4</accession>
<dbReference type="PROSITE" id="PS50949">
    <property type="entry name" value="HTH_GNTR"/>
    <property type="match status" value="1"/>
</dbReference>
<dbReference type="STRING" id="418495.SAMN05216215_102828"/>
<sequence length="245" mass="26858">MRKALNSAFSPVGETGVSEAIVRRIGELIGSGELRPGDRLPPEVELADSFQVAPMTVRTALQVLRENQLIESRRGRGGGTFVRTGVVDAPYFRDAELPSVEEFEDFTVWRMAVSGEACARAAERFAADEVADMDRQRLLDLAEASHRSDVSVEVFRLADADLHRYMAELSGSSRLLEAERSIQAYLTRTLRHMPKPVDASSLSGQAHSALVAAIVAGHPAVARAELKTHVRSTLDVMVGVHYLRH</sequence>
<dbReference type="EMBL" id="FNOK01000028">
    <property type="protein sequence ID" value="SDY51028.1"/>
    <property type="molecule type" value="Genomic_DNA"/>
</dbReference>
<dbReference type="GO" id="GO:0003677">
    <property type="term" value="F:DNA binding"/>
    <property type="evidence" value="ECO:0007669"/>
    <property type="project" value="UniProtKB-KW"/>
</dbReference>
<keyword evidence="1" id="KW-0805">Transcription regulation</keyword>
<keyword evidence="3" id="KW-0804">Transcription</keyword>
<dbReference type="PANTHER" id="PTHR43537">
    <property type="entry name" value="TRANSCRIPTIONAL REGULATOR, GNTR FAMILY"/>
    <property type="match status" value="1"/>
</dbReference>
<dbReference type="SMART" id="SM00895">
    <property type="entry name" value="FCD"/>
    <property type="match status" value="1"/>
</dbReference>
<dbReference type="AlphaFoldDB" id="A0A1H3KHE4"/>
<evidence type="ECO:0000259" key="4">
    <source>
        <dbReference type="PROSITE" id="PS50949"/>
    </source>
</evidence>
<evidence type="ECO:0000256" key="2">
    <source>
        <dbReference type="ARBA" id="ARBA00023125"/>
    </source>
</evidence>
<dbReference type="GO" id="GO:0003700">
    <property type="term" value="F:DNA-binding transcription factor activity"/>
    <property type="evidence" value="ECO:0007669"/>
    <property type="project" value="InterPro"/>
</dbReference>
<name>A0A1H3KHE4_9PSEU</name>
<evidence type="ECO:0000313" key="5">
    <source>
        <dbReference type="EMBL" id="SDY51028.1"/>
    </source>
</evidence>
<dbReference type="Pfam" id="PF00392">
    <property type="entry name" value="GntR"/>
    <property type="match status" value="1"/>
</dbReference>
<dbReference type="RefSeq" id="WP_093270251.1">
    <property type="nucleotide sequence ID" value="NZ_FNOK01000028.1"/>
</dbReference>